<feature type="domain" description="Gfo/Idh/MocA-like oxidoreductase N-terminal" evidence="1">
    <location>
        <begin position="4"/>
        <end position="122"/>
    </location>
</feature>
<name>A0A382N0A5_9ZZZZ</name>
<dbReference type="PANTHER" id="PTHR43249">
    <property type="entry name" value="UDP-N-ACETYL-2-AMINO-2-DEOXY-D-GLUCURONATE OXIDASE"/>
    <property type="match status" value="1"/>
</dbReference>
<evidence type="ECO:0000259" key="2">
    <source>
        <dbReference type="Pfam" id="PF22725"/>
    </source>
</evidence>
<sequence length="343" mass="37377">MTTLRTAVVGLKGMGRCHLQDLSAHPRAQLTAVCDLDADSANAAAQTHAAKAYTDYRDLLAKEPLDAIVFATPHHLHAPMALDALSAGVHTFVEKPIANRVSEADQMLALAESQDLVLAVGHNYRTFPANIKLKQLLPQLGPIHRILWQWLENRPESYYQRDIWRSTWRHAGGGVLMNQTSHDLDLICWLFGPPAEVSAMILNRGHQHEVEDTAIANIRFASGALANVQLSTVSHRLNYRQIAGSNGTILLEDTINANVQVPETFRLGLYDRPVPQIIADASGATGQPQPDWQDIDCSDAQSPGLLDSFVAACLDGSAPITDGQSARTTLELINAIILSGVRK</sequence>
<dbReference type="Gene3D" id="3.30.360.10">
    <property type="entry name" value="Dihydrodipicolinate Reductase, domain 2"/>
    <property type="match status" value="1"/>
</dbReference>
<protein>
    <recommendedName>
        <fullName evidence="4">Gfo/Idh/MocA-like oxidoreductase N-terminal domain-containing protein</fullName>
    </recommendedName>
</protein>
<dbReference type="InterPro" id="IPR000683">
    <property type="entry name" value="Gfo/Idh/MocA-like_OxRdtase_N"/>
</dbReference>
<dbReference type="InterPro" id="IPR055170">
    <property type="entry name" value="GFO_IDH_MocA-like_dom"/>
</dbReference>
<dbReference type="AlphaFoldDB" id="A0A382N0A5"/>
<feature type="domain" description="GFO/IDH/MocA-like oxidoreductase" evidence="2">
    <location>
        <begin position="139"/>
        <end position="249"/>
    </location>
</feature>
<evidence type="ECO:0008006" key="4">
    <source>
        <dbReference type="Google" id="ProtNLM"/>
    </source>
</evidence>
<dbReference type="InterPro" id="IPR036291">
    <property type="entry name" value="NAD(P)-bd_dom_sf"/>
</dbReference>
<gene>
    <name evidence="3" type="ORF">METZ01_LOCUS307518</name>
</gene>
<dbReference type="SUPFAM" id="SSF55347">
    <property type="entry name" value="Glyceraldehyde-3-phosphate dehydrogenase-like, C-terminal domain"/>
    <property type="match status" value="1"/>
</dbReference>
<organism evidence="3">
    <name type="scientific">marine metagenome</name>
    <dbReference type="NCBI Taxonomy" id="408172"/>
    <lineage>
        <taxon>unclassified sequences</taxon>
        <taxon>metagenomes</taxon>
        <taxon>ecological metagenomes</taxon>
    </lineage>
</organism>
<accession>A0A382N0A5</accession>
<dbReference type="Pfam" id="PF01408">
    <property type="entry name" value="GFO_IDH_MocA"/>
    <property type="match status" value="1"/>
</dbReference>
<reference evidence="3" key="1">
    <citation type="submission" date="2018-05" db="EMBL/GenBank/DDBJ databases">
        <authorList>
            <person name="Lanie J.A."/>
            <person name="Ng W.-L."/>
            <person name="Kazmierczak K.M."/>
            <person name="Andrzejewski T.M."/>
            <person name="Davidsen T.M."/>
            <person name="Wayne K.J."/>
            <person name="Tettelin H."/>
            <person name="Glass J.I."/>
            <person name="Rusch D."/>
            <person name="Podicherti R."/>
            <person name="Tsui H.-C.T."/>
            <person name="Winkler M.E."/>
        </authorList>
    </citation>
    <scope>NUCLEOTIDE SEQUENCE</scope>
</reference>
<dbReference type="PANTHER" id="PTHR43249:SF1">
    <property type="entry name" value="D-GLUCOSIDE 3-DEHYDROGENASE"/>
    <property type="match status" value="1"/>
</dbReference>
<dbReference type="EMBL" id="UINC01097175">
    <property type="protein sequence ID" value="SVC54664.1"/>
    <property type="molecule type" value="Genomic_DNA"/>
</dbReference>
<dbReference type="SUPFAM" id="SSF51735">
    <property type="entry name" value="NAD(P)-binding Rossmann-fold domains"/>
    <property type="match status" value="1"/>
</dbReference>
<feature type="non-terminal residue" evidence="3">
    <location>
        <position position="343"/>
    </location>
</feature>
<evidence type="ECO:0000259" key="1">
    <source>
        <dbReference type="Pfam" id="PF01408"/>
    </source>
</evidence>
<proteinExistence type="predicted"/>
<dbReference type="Pfam" id="PF22725">
    <property type="entry name" value="GFO_IDH_MocA_C3"/>
    <property type="match status" value="1"/>
</dbReference>
<evidence type="ECO:0000313" key="3">
    <source>
        <dbReference type="EMBL" id="SVC54664.1"/>
    </source>
</evidence>
<dbReference type="GO" id="GO:0000166">
    <property type="term" value="F:nucleotide binding"/>
    <property type="evidence" value="ECO:0007669"/>
    <property type="project" value="InterPro"/>
</dbReference>
<dbReference type="Gene3D" id="3.40.50.720">
    <property type="entry name" value="NAD(P)-binding Rossmann-like Domain"/>
    <property type="match status" value="1"/>
</dbReference>
<dbReference type="InterPro" id="IPR052515">
    <property type="entry name" value="Gfo/Idh/MocA_Oxidoreductase"/>
</dbReference>